<accession>V4AJH8</accession>
<dbReference type="InterPro" id="IPR029063">
    <property type="entry name" value="SAM-dependent_MTases_sf"/>
</dbReference>
<evidence type="ECO:0000256" key="10">
    <source>
        <dbReference type="RuleBase" id="RU368004"/>
    </source>
</evidence>
<dbReference type="InterPro" id="IPR011671">
    <property type="entry name" value="tRNA_uracil_MeTrfase"/>
</dbReference>
<dbReference type="STRING" id="225164.V4AJH8"/>
<dbReference type="Pfam" id="PF07757">
    <property type="entry name" value="AdoMet_MTase"/>
    <property type="match status" value="1"/>
</dbReference>
<dbReference type="GO" id="GO:0005737">
    <property type="term" value="C:cytoplasm"/>
    <property type="evidence" value="ECO:0007669"/>
    <property type="project" value="UniProtKB-SubCell"/>
</dbReference>
<dbReference type="SUPFAM" id="SSF53335">
    <property type="entry name" value="S-adenosyl-L-methionine-dependent methyltransferases"/>
    <property type="match status" value="1"/>
</dbReference>
<evidence type="ECO:0000313" key="13">
    <source>
        <dbReference type="Proteomes" id="UP000030746"/>
    </source>
</evidence>
<comment type="function">
    <text evidence="1">Probable adenosyl-L-methionine (AdoMet)-dependent tRNA (uracil-O(2)-)-methyltransferase.</text>
</comment>
<dbReference type="EC" id="2.1.1.211" evidence="10"/>
<keyword evidence="5 10" id="KW-0489">Methyltransferase</keyword>
<evidence type="ECO:0000256" key="1">
    <source>
        <dbReference type="ARBA" id="ARBA00002778"/>
    </source>
</evidence>
<dbReference type="AlphaFoldDB" id="V4AJH8"/>
<evidence type="ECO:0000256" key="7">
    <source>
        <dbReference type="ARBA" id="ARBA00022691"/>
    </source>
</evidence>
<evidence type="ECO:0000256" key="4">
    <source>
        <dbReference type="ARBA" id="ARBA00022490"/>
    </source>
</evidence>
<gene>
    <name evidence="12" type="ORF">LOTGIDRAFT_115011</name>
</gene>
<dbReference type="EMBL" id="KB201305">
    <property type="protein sequence ID" value="ESO97267.1"/>
    <property type="molecule type" value="Genomic_DNA"/>
</dbReference>
<dbReference type="GO" id="GO:0141101">
    <property type="term" value="F:tRNA(Ser) (uridine(44)-2'-O-)-methyltransferase activity"/>
    <property type="evidence" value="ECO:0007669"/>
    <property type="project" value="UniProtKB-EC"/>
</dbReference>
<dbReference type="PANTHER" id="PTHR21210">
    <property type="entry name" value="TRNA (URACIL-O(2)-)-METHYLTRANSFERASE-RELATED"/>
    <property type="match status" value="1"/>
</dbReference>
<organism evidence="12 13">
    <name type="scientific">Lottia gigantea</name>
    <name type="common">Giant owl limpet</name>
    <dbReference type="NCBI Taxonomy" id="225164"/>
    <lineage>
        <taxon>Eukaryota</taxon>
        <taxon>Metazoa</taxon>
        <taxon>Spiralia</taxon>
        <taxon>Lophotrochozoa</taxon>
        <taxon>Mollusca</taxon>
        <taxon>Gastropoda</taxon>
        <taxon>Patellogastropoda</taxon>
        <taxon>Lottioidea</taxon>
        <taxon>Lottiidae</taxon>
        <taxon>Lottia</taxon>
    </lineage>
</organism>
<protein>
    <recommendedName>
        <fullName evidence="10">tRNA (uracil-O(2)-)-methyltransferase</fullName>
        <ecNumber evidence="10">2.1.1.211</ecNumber>
    </recommendedName>
</protein>
<sequence length="475" mass="54033">WLTDVLLVKLCRWAEEKSLRIGQTSLKLVAVDEYNKLYNELKQKYGVKLVEVWPERTDPQKFVYEDIAIATYLLLLWRSDCDESGEIKKQSFVDLGCGNGLLVYILTAEGHKGVGLDLRKRQIWDWYGSGVNLKIESITPSSDTLFPEYDWLIGNHSDELTPWIPVMAARSSYKCKYFVLPCCHFDFNCKFNQRDTGTSQYQTYLNFVQQVGEVCGFNVEEDTLRIPSTKRVCFVGRSRNYKESEESVVDTKRMEYINNRCIIATDKNSIEGSTGIDSNAQSPTESDSKKIRLDEQSCENGATPWAQSFQPRSAKEIPRNCQSVPSDIKTMIVKTVFQCLIESTDSMVIQTEHGTSWNKGGTLPLSNVAELFTSETLQKLKCECGGLQTLLRNHNHIFQVTGGIVRLRDLSSDDLFGKKNSKKKKVSKTNSEDFIKTTLCWFNEHHPDGCPQLAVNCKYAHGAQELRQKPLQSKS</sequence>
<dbReference type="CTD" id="20231166"/>
<evidence type="ECO:0000256" key="2">
    <source>
        <dbReference type="ARBA" id="ARBA00004496"/>
    </source>
</evidence>
<dbReference type="RefSeq" id="XP_009051873.1">
    <property type="nucleotide sequence ID" value="XM_009053625.1"/>
</dbReference>
<evidence type="ECO:0000313" key="12">
    <source>
        <dbReference type="EMBL" id="ESO97267.1"/>
    </source>
</evidence>
<comment type="catalytic activity">
    <reaction evidence="9 10">
        <text>uridine(44) in tRNA(Ser) + S-adenosyl-L-methionine = 2'-O-methyluridine(44) in tRNA(Ser) + S-adenosyl-L-homocysteine + H(+)</text>
        <dbReference type="Rhea" id="RHEA:43100"/>
        <dbReference type="Rhea" id="RHEA-COMP:10339"/>
        <dbReference type="Rhea" id="RHEA-COMP:10340"/>
        <dbReference type="ChEBI" id="CHEBI:15378"/>
        <dbReference type="ChEBI" id="CHEBI:57856"/>
        <dbReference type="ChEBI" id="CHEBI:59789"/>
        <dbReference type="ChEBI" id="CHEBI:65315"/>
        <dbReference type="ChEBI" id="CHEBI:74478"/>
        <dbReference type="EC" id="2.1.1.211"/>
    </reaction>
</comment>
<comment type="similarity">
    <text evidence="3 10">Belongs to the TRM44 family.</text>
</comment>
<keyword evidence="8 10" id="KW-0819">tRNA processing</keyword>
<dbReference type="GeneID" id="20231166"/>
<dbReference type="Proteomes" id="UP000030746">
    <property type="component" value="Unassembled WGS sequence"/>
</dbReference>
<feature type="non-terminal residue" evidence="12">
    <location>
        <position position="1"/>
    </location>
</feature>
<evidence type="ECO:0000256" key="3">
    <source>
        <dbReference type="ARBA" id="ARBA00009056"/>
    </source>
</evidence>
<proteinExistence type="inferred from homology"/>
<evidence type="ECO:0000256" key="11">
    <source>
        <dbReference type="SAM" id="MobiDB-lite"/>
    </source>
</evidence>
<dbReference type="OrthoDB" id="10047021at2759"/>
<feature type="region of interest" description="Disordered" evidence="11">
    <location>
        <begin position="272"/>
        <end position="291"/>
    </location>
</feature>
<keyword evidence="7 10" id="KW-0949">S-adenosyl-L-methionine</keyword>
<keyword evidence="13" id="KW-1185">Reference proteome</keyword>
<dbReference type="HOGENOM" id="CLU_021025_0_0_1"/>
<evidence type="ECO:0000256" key="6">
    <source>
        <dbReference type="ARBA" id="ARBA00022679"/>
    </source>
</evidence>
<reference evidence="12 13" key="1">
    <citation type="journal article" date="2013" name="Nature">
        <title>Insights into bilaterian evolution from three spiralian genomes.</title>
        <authorList>
            <person name="Simakov O."/>
            <person name="Marletaz F."/>
            <person name="Cho S.J."/>
            <person name="Edsinger-Gonzales E."/>
            <person name="Havlak P."/>
            <person name="Hellsten U."/>
            <person name="Kuo D.H."/>
            <person name="Larsson T."/>
            <person name="Lv J."/>
            <person name="Arendt D."/>
            <person name="Savage R."/>
            <person name="Osoegawa K."/>
            <person name="de Jong P."/>
            <person name="Grimwood J."/>
            <person name="Chapman J.A."/>
            <person name="Shapiro H."/>
            <person name="Aerts A."/>
            <person name="Otillar R.P."/>
            <person name="Terry A.Y."/>
            <person name="Boore J.L."/>
            <person name="Grigoriev I.V."/>
            <person name="Lindberg D.R."/>
            <person name="Seaver E.C."/>
            <person name="Weisblat D.A."/>
            <person name="Putnam N.H."/>
            <person name="Rokhsar D.S."/>
        </authorList>
    </citation>
    <scope>NUCLEOTIDE SEQUENCE [LARGE SCALE GENOMIC DNA]</scope>
</reference>
<dbReference type="GO" id="GO:0030488">
    <property type="term" value="P:tRNA methylation"/>
    <property type="evidence" value="ECO:0007669"/>
    <property type="project" value="UniProtKB-UniRule"/>
</dbReference>
<evidence type="ECO:0000256" key="5">
    <source>
        <dbReference type="ARBA" id="ARBA00022603"/>
    </source>
</evidence>
<name>V4AJH8_LOTGI</name>
<keyword evidence="4 10" id="KW-0963">Cytoplasm</keyword>
<comment type="subcellular location">
    <subcellularLocation>
        <location evidence="2 10">Cytoplasm</location>
    </subcellularLocation>
</comment>
<keyword evidence="6 10" id="KW-0808">Transferase</keyword>
<feature type="compositionally biased region" description="Polar residues" evidence="11">
    <location>
        <begin position="272"/>
        <end position="285"/>
    </location>
</feature>
<dbReference type="OMA" id="CFFKLHH"/>
<comment type="function">
    <text evidence="10">Adenosyl-L-methionine (AdoMet)-dependent tRNA (uracil-O(2)-)-methyltransferase.</text>
</comment>
<dbReference type="PANTHER" id="PTHR21210:SF0">
    <property type="entry name" value="TRNA (URACIL-O(2)-)-METHYLTRANSFERASE-RELATED"/>
    <property type="match status" value="1"/>
</dbReference>
<dbReference type="KEGG" id="lgi:LOTGIDRAFT_115011"/>
<evidence type="ECO:0000256" key="8">
    <source>
        <dbReference type="ARBA" id="ARBA00022694"/>
    </source>
</evidence>
<evidence type="ECO:0000256" key="9">
    <source>
        <dbReference type="ARBA" id="ARBA00047957"/>
    </source>
</evidence>